<gene>
    <name evidence="2" type="ORF">BDV96DRAFT_598918</name>
</gene>
<dbReference type="OrthoDB" id="3801552at2759"/>
<protein>
    <submittedName>
        <fullName evidence="2">Uncharacterized protein</fullName>
    </submittedName>
</protein>
<evidence type="ECO:0000313" key="3">
    <source>
        <dbReference type="Proteomes" id="UP000799770"/>
    </source>
</evidence>
<accession>A0A6A5ZCJ8</accession>
<feature type="compositionally biased region" description="Basic residues" evidence="1">
    <location>
        <begin position="28"/>
        <end position="37"/>
    </location>
</feature>
<evidence type="ECO:0000313" key="2">
    <source>
        <dbReference type="EMBL" id="KAF2116161.1"/>
    </source>
</evidence>
<organism evidence="2 3">
    <name type="scientific">Lophiotrema nucula</name>
    <dbReference type="NCBI Taxonomy" id="690887"/>
    <lineage>
        <taxon>Eukaryota</taxon>
        <taxon>Fungi</taxon>
        <taxon>Dikarya</taxon>
        <taxon>Ascomycota</taxon>
        <taxon>Pezizomycotina</taxon>
        <taxon>Dothideomycetes</taxon>
        <taxon>Pleosporomycetidae</taxon>
        <taxon>Pleosporales</taxon>
        <taxon>Lophiotremataceae</taxon>
        <taxon>Lophiotrema</taxon>
    </lineage>
</organism>
<reference evidence="2" key="1">
    <citation type="journal article" date="2020" name="Stud. Mycol.">
        <title>101 Dothideomycetes genomes: a test case for predicting lifestyles and emergence of pathogens.</title>
        <authorList>
            <person name="Haridas S."/>
            <person name="Albert R."/>
            <person name="Binder M."/>
            <person name="Bloem J."/>
            <person name="Labutti K."/>
            <person name="Salamov A."/>
            <person name="Andreopoulos B."/>
            <person name="Baker S."/>
            <person name="Barry K."/>
            <person name="Bills G."/>
            <person name="Bluhm B."/>
            <person name="Cannon C."/>
            <person name="Castanera R."/>
            <person name="Culley D."/>
            <person name="Daum C."/>
            <person name="Ezra D."/>
            <person name="Gonzalez J."/>
            <person name="Henrissat B."/>
            <person name="Kuo A."/>
            <person name="Liang C."/>
            <person name="Lipzen A."/>
            <person name="Lutzoni F."/>
            <person name="Magnuson J."/>
            <person name="Mondo S."/>
            <person name="Nolan M."/>
            <person name="Ohm R."/>
            <person name="Pangilinan J."/>
            <person name="Park H.-J."/>
            <person name="Ramirez L."/>
            <person name="Alfaro M."/>
            <person name="Sun H."/>
            <person name="Tritt A."/>
            <person name="Yoshinaga Y."/>
            <person name="Zwiers L.-H."/>
            <person name="Turgeon B."/>
            <person name="Goodwin S."/>
            <person name="Spatafora J."/>
            <person name="Crous P."/>
            <person name="Grigoriev I."/>
        </authorList>
    </citation>
    <scope>NUCLEOTIDE SEQUENCE</scope>
    <source>
        <strain evidence="2">CBS 627.86</strain>
    </source>
</reference>
<name>A0A6A5ZCJ8_9PLEO</name>
<feature type="region of interest" description="Disordered" evidence="1">
    <location>
        <begin position="15"/>
        <end position="42"/>
    </location>
</feature>
<dbReference type="Proteomes" id="UP000799770">
    <property type="component" value="Unassembled WGS sequence"/>
</dbReference>
<evidence type="ECO:0000256" key="1">
    <source>
        <dbReference type="SAM" id="MobiDB-lite"/>
    </source>
</evidence>
<dbReference type="EMBL" id="ML977321">
    <property type="protein sequence ID" value="KAF2116161.1"/>
    <property type="molecule type" value="Genomic_DNA"/>
</dbReference>
<feature type="region of interest" description="Disordered" evidence="1">
    <location>
        <begin position="122"/>
        <end position="154"/>
    </location>
</feature>
<sequence length="198" mass="22276">MARYPSYAARRYHHNARGPALAGDGRAHQTHHRRYYHGGRNGGGDYYRPHPQGRVNAPPAGPRNAGVFNNAHAGRYQGSNFRHQEPIPRTPELSQQASQGIFLTQRSEPIRMLNEPVINEPVVNESQARSEPREPLKDKTNMRKAAHSSSKAKDPIKRMVTNPLLRAVLAGRKIRGPRKPKHGLQLRMGARDHTLFAE</sequence>
<proteinExistence type="predicted"/>
<keyword evidence="3" id="KW-1185">Reference proteome</keyword>
<feature type="compositionally biased region" description="Basic and acidic residues" evidence="1">
    <location>
        <begin position="128"/>
        <end position="141"/>
    </location>
</feature>
<dbReference type="AlphaFoldDB" id="A0A6A5ZCJ8"/>